<reference evidence="1 2" key="1">
    <citation type="submission" date="2016-11" db="EMBL/GenBank/DDBJ databases">
        <title>The macronuclear genome of Stentor coeruleus: a giant cell with tiny introns.</title>
        <authorList>
            <person name="Slabodnick M."/>
            <person name="Ruby J.G."/>
            <person name="Reiff S.B."/>
            <person name="Swart E.C."/>
            <person name="Gosai S."/>
            <person name="Prabakaran S."/>
            <person name="Witkowska E."/>
            <person name="Larue G.E."/>
            <person name="Fisher S."/>
            <person name="Freeman R.M."/>
            <person name="Gunawardena J."/>
            <person name="Chu W."/>
            <person name="Stover N.A."/>
            <person name="Gregory B.D."/>
            <person name="Nowacki M."/>
            <person name="Derisi J."/>
            <person name="Roy S.W."/>
            <person name="Marshall W.F."/>
            <person name="Sood P."/>
        </authorList>
    </citation>
    <scope>NUCLEOTIDE SEQUENCE [LARGE SCALE GENOMIC DNA]</scope>
    <source>
        <strain evidence="1">WM001</strain>
    </source>
</reference>
<organism evidence="1 2">
    <name type="scientific">Stentor coeruleus</name>
    <dbReference type="NCBI Taxonomy" id="5963"/>
    <lineage>
        <taxon>Eukaryota</taxon>
        <taxon>Sar</taxon>
        <taxon>Alveolata</taxon>
        <taxon>Ciliophora</taxon>
        <taxon>Postciliodesmatophora</taxon>
        <taxon>Heterotrichea</taxon>
        <taxon>Heterotrichida</taxon>
        <taxon>Stentoridae</taxon>
        <taxon>Stentor</taxon>
    </lineage>
</organism>
<evidence type="ECO:0000313" key="2">
    <source>
        <dbReference type="Proteomes" id="UP000187209"/>
    </source>
</evidence>
<dbReference type="EMBL" id="MPUH01000001">
    <property type="protein sequence ID" value="OMJ96365.1"/>
    <property type="molecule type" value="Genomic_DNA"/>
</dbReference>
<keyword evidence="2" id="KW-1185">Reference proteome</keyword>
<gene>
    <name evidence="1" type="ORF">SteCoe_116</name>
</gene>
<dbReference type="AlphaFoldDB" id="A0A1R2D514"/>
<dbReference type="OrthoDB" id="10646868at2759"/>
<name>A0A1R2D514_9CILI</name>
<dbReference type="Proteomes" id="UP000187209">
    <property type="component" value="Unassembled WGS sequence"/>
</dbReference>
<accession>A0A1R2D514</accession>
<sequence>MSGIVLFQVKTPVTGVPKGIFIELYGLYSENLKEYINFSTSAFVKNRKVVTCTDLVSMFLDDEAMEVLYKNKVVKEPKSSGFFYFSYMGWWIPLKLECIKYIENIENHTKNRYFICYFLSEKYNLPEEIRDKGIVASPLGLLSQEIFVNLKMPSEYVAVIDKDTKIVKMTSFPGCEGAFCDGWIIVPSRYYGYSISCVVPKL</sequence>
<proteinExistence type="predicted"/>
<comment type="caution">
    <text evidence="1">The sequence shown here is derived from an EMBL/GenBank/DDBJ whole genome shotgun (WGS) entry which is preliminary data.</text>
</comment>
<evidence type="ECO:0000313" key="1">
    <source>
        <dbReference type="EMBL" id="OMJ96365.1"/>
    </source>
</evidence>
<protein>
    <submittedName>
        <fullName evidence="1">Uncharacterized protein</fullName>
    </submittedName>
</protein>